<proteinExistence type="predicted"/>
<dbReference type="Proteomes" id="UP000824533">
    <property type="component" value="Linkage Group LG05"/>
</dbReference>
<evidence type="ECO:0000313" key="2">
    <source>
        <dbReference type="Proteomes" id="UP000824533"/>
    </source>
</evidence>
<name>A0ACC1DCF8_9NEOP</name>
<keyword evidence="2" id="KW-1185">Reference proteome</keyword>
<accession>A0ACC1DCF8</accession>
<sequence length="106" mass="11876">MIAVVWKSSQSRWKGNKVSSDQVFPGWVVQRVACKWRQACIRRGSCSMPAVALCLALLLAAQHSAHGQESIVDNVELIGERSLFGPLTNQFDIIYLNITYKLQKLT</sequence>
<organism evidence="1 2">
    <name type="scientific">Dendrolimus kikuchii</name>
    <dbReference type="NCBI Taxonomy" id="765133"/>
    <lineage>
        <taxon>Eukaryota</taxon>
        <taxon>Metazoa</taxon>
        <taxon>Ecdysozoa</taxon>
        <taxon>Arthropoda</taxon>
        <taxon>Hexapoda</taxon>
        <taxon>Insecta</taxon>
        <taxon>Pterygota</taxon>
        <taxon>Neoptera</taxon>
        <taxon>Endopterygota</taxon>
        <taxon>Lepidoptera</taxon>
        <taxon>Glossata</taxon>
        <taxon>Ditrysia</taxon>
        <taxon>Bombycoidea</taxon>
        <taxon>Lasiocampidae</taxon>
        <taxon>Dendrolimus</taxon>
    </lineage>
</organism>
<dbReference type="EMBL" id="CM034391">
    <property type="protein sequence ID" value="KAJ0181505.1"/>
    <property type="molecule type" value="Genomic_DNA"/>
</dbReference>
<protein>
    <submittedName>
        <fullName evidence="1">Uncharacterized protein</fullName>
    </submittedName>
</protein>
<comment type="caution">
    <text evidence="1">The sequence shown here is derived from an EMBL/GenBank/DDBJ whole genome shotgun (WGS) entry which is preliminary data.</text>
</comment>
<evidence type="ECO:0000313" key="1">
    <source>
        <dbReference type="EMBL" id="KAJ0181505.1"/>
    </source>
</evidence>
<reference evidence="1 2" key="1">
    <citation type="journal article" date="2021" name="Front. Genet.">
        <title>Chromosome-Level Genome Assembly Reveals Significant Gene Expansion in the Toll and IMD Signaling Pathways of Dendrolimus kikuchii.</title>
        <authorList>
            <person name="Zhou J."/>
            <person name="Wu P."/>
            <person name="Xiong Z."/>
            <person name="Liu N."/>
            <person name="Zhao N."/>
            <person name="Ji M."/>
            <person name="Qiu Y."/>
            <person name="Yang B."/>
        </authorList>
    </citation>
    <scope>NUCLEOTIDE SEQUENCE [LARGE SCALE GENOMIC DNA]</scope>
    <source>
        <strain evidence="1">Ann1</strain>
    </source>
</reference>
<gene>
    <name evidence="1" type="ORF">K1T71_003590</name>
</gene>